<evidence type="ECO:0000256" key="1">
    <source>
        <dbReference type="SAM" id="MobiDB-lite"/>
    </source>
</evidence>
<feature type="compositionally biased region" description="Polar residues" evidence="1">
    <location>
        <begin position="67"/>
        <end position="79"/>
    </location>
</feature>
<evidence type="ECO:0000313" key="2">
    <source>
        <dbReference type="EMBL" id="VEL31861.1"/>
    </source>
</evidence>
<reference evidence="2" key="1">
    <citation type="submission" date="2018-11" db="EMBL/GenBank/DDBJ databases">
        <authorList>
            <consortium name="Pathogen Informatics"/>
        </authorList>
    </citation>
    <scope>NUCLEOTIDE SEQUENCE</scope>
</reference>
<protein>
    <submittedName>
        <fullName evidence="2">Uncharacterized protein</fullName>
    </submittedName>
</protein>
<dbReference type="EMBL" id="CAAALY010127359">
    <property type="protein sequence ID" value="VEL31861.1"/>
    <property type="molecule type" value="Genomic_DNA"/>
</dbReference>
<dbReference type="AlphaFoldDB" id="A0A448X9W6"/>
<accession>A0A448X9W6</accession>
<feature type="region of interest" description="Disordered" evidence="1">
    <location>
        <begin position="47"/>
        <end position="79"/>
    </location>
</feature>
<proteinExistence type="predicted"/>
<name>A0A448X9W6_9PLAT</name>
<keyword evidence="3" id="KW-1185">Reference proteome</keyword>
<sequence length="79" mass="8523">MVTNRHPEPMKADSCIVAKDTTATAETSATIPPGDITKLLDISPLPQDFNTSSYSATDYEEKENIENGKSSWNSTCASV</sequence>
<organism evidence="2 3">
    <name type="scientific">Protopolystoma xenopodis</name>
    <dbReference type="NCBI Taxonomy" id="117903"/>
    <lineage>
        <taxon>Eukaryota</taxon>
        <taxon>Metazoa</taxon>
        <taxon>Spiralia</taxon>
        <taxon>Lophotrochozoa</taxon>
        <taxon>Platyhelminthes</taxon>
        <taxon>Monogenea</taxon>
        <taxon>Polyopisthocotylea</taxon>
        <taxon>Polystomatidea</taxon>
        <taxon>Polystomatidae</taxon>
        <taxon>Protopolystoma</taxon>
    </lineage>
</organism>
<comment type="caution">
    <text evidence="2">The sequence shown here is derived from an EMBL/GenBank/DDBJ whole genome shotgun (WGS) entry which is preliminary data.</text>
</comment>
<gene>
    <name evidence="2" type="ORF">PXEA_LOCUS25301</name>
</gene>
<evidence type="ECO:0000313" key="3">
    <source>
        <dbReference type="Proteomes" id="UP000784294"/>
    </source>
</evidence>
<dbReference type="Proteomes" id="UP000784294">
    <property type="component" value="Unassembled WGS sequence"/>
</dbReference>